<accession>A0A1Y2BU87</accession>
<dbReference type="InterPro" id="IPR033177">
    <property type="entry name" value="PSD-B"/>
</dbReference>
<keyword evidence="5 12" id="KW-1133">Transmembrane helix</keyword>
<evidence type="ECO:0000313" key="14">
    <source>
        <dbReference type="EMBL" id="ORY38316.1"/>
    </source>
</evidence>
<comment type="cofactor">
    <cofactor evidence="12">
        <name>pyruvate</name>
        <dbReference type="ChEBI" id="CHEBI:15361"/>
    </cofactor>
    <text evidence="12">Binds 1 pyruvoyl group covalently per subunit.</text>
</comment>
<dbReference type="FunCoup" id="A0A1Y2BU87">
    <property type="interactions" value="263"/>
</dbReference>
<evidence type="ECO:0000313" key="15">
    <source>
        <dbReference type="Proteomes" id="UP000193467"/>
    </source>
</evidence>
<evidence type="ECO:0000256" key="8">
    <source>
        <dbReference type="ARBA" id="ARBA00023209"/>
    </source>
</evidence>
<keyword evidence="9 12" id="KW-0456">Lyase</keyword>
<dbReference type="InParanoid" id="A0A1Y2BU87"/>
<dbReference type="OrthoDB" id="4330at2759"/>
<dbReference type="GO" id="GO:0006646">
    <property type="term" value="P:phosphatidylethanolamine biosynthetic process"/>
    <property type="evidence" value="ECO:0007669"/>
    <property type="project" value="UniProtKB-UniRule"/>
</dbReference>
<sequence length="457" mass="50573">MGPRGRSHVPSPRLRKRWSSTPVKWSPIPLSLGAAVLVALSFYKQRQGTSSDGRAVPENQIKVQGPWQVHVIGALPLRSISRVYGMLNSYELPVWLRVPGYKLYSWVFGVNLDECDPQDLREYRSMSEFFMRRLKDGARPIDGAQLVSPADGKVVNFGTVEGGRVEQVKGSTYSLEALLHGTGQVEEGHRQPPHVHTPHPHNADPISVNEEEFANVNGISYSLGELLGSKGGRGVTAEKDASLSKEEEAEEKQRTGLKRSMTADARVAAEVSSQKETGKDEKAPWAGPKEGNKLFFTVIYLAPGDYHRYHSPTNWVVEKRRHFAGELFSVSPWMANKLQDLFVLNERVALLGRWRHGFFSMVPVGATNVGSIRVNFDSSLRTNSPLRPITPGTYSEATYAKASQLLGGQPLRAGDEVGGFWLGSTIVLVFEAPENFEFAIEHGQRVKVGEKMGDVKN</sequence>
<keyword evidence="12" id="KW-0865">Zymogen</keyword>
<dbReference type="PANTHER" id="PTHR10067">
    <property type="entry name" value="PHOSPHATIDYLSERINE DECARBOXYLASE"/>
    <property type="match status" value="1"/>
</dbReference>
<dbReference type="EMBL" id="MCGR01000155">
    <property type="protein sequence ID" value="ORY38316.1"/>
    <property type="molecule type" value="Genomic_DNA"/>
</dbReference>
<comment type="catalytic activity">
    <reaction evidence="12">
        <text>a 1,2-diacyl-sn-glycero-3-phospho-L-serine + H(+) = a 1,2-diacyl-sn-glycero-3-phosphoethanolamine + CO2</text>
        <dbReference type="Rhea" id="RHEA:20828"/>
        <dbReference type="ChEBI" id="CHEBI:15378"/>
        <dbReference type="ChEBI" id="CHEBI:16526"/>
        <dbReference type="ChEBI" id="CHEBI:57262"/>
        <dbReference type="ChEBI" id="CHEBI:64612"/>
        <dbReference type="EC" id="4.1.1.65"/>
    </reaction>
</comment>
<organism evidence="14 15">
    <name type="scientific">Leucosporidium creatinivorum</name>
    <dbReference type="NCBI Taxonomy" id="106004"/>
    <lineage>
        <taxon>Eukaryota</taxon>
        <taxon>Fungi</taxon>
        <taxon>Dikarya</taxon>
        <taxon>Basidiomycota</taxon>
        <taxon>Pucciniomycotina</taxon>
        <taxon>Microbotryomycetes</taxon>
        <taxon>Leucosporidiales</taxon>
        <taxon>Leucosporidium</taxon>
    </lineage>
</organism>
<feature type="active site" description="Charge relay system; for autoendoproteolytic cleavage activity" evidence="12">
    <location>
        <position position="151"/>
    </location>
</feature>
<comment type="subcellular location">
    <molecule>Phosphatidylserine decarboxylase 1 beta chain</molecule>
    <subcellularLocation>
        <location evidence="12">Mitochondrion inner membrane</location>
        <topology evidence="12">Single-pass membrane protein</topology>
        <orientation evidence="12">Intermembrane side</orientation>
    </subcellularLocation>
</comment>
<keyword evidence="4 12" id="KW-0210">Decarboxylase</keyword>
<comment type="function">
    <text evidence="12">Catalyzes the formation of phosphatidylethanolamine (PtdEtn) from phosphatidylserine (PtdSer). Plays a central role in phospholipid metabolism and in the interorganelle trafficking of phosphatidylserine.</text>
</comment>
<keyword evidence="8 12" id="KW-0594">Phospholipid biosynthesis</keyword>
<dbReference type="UniPathway" id="UPA00558">
    <property type="reaction ID" value="UER00616"/>
</dbReference>
<keyword evidence="12" id="KW-0999">Mitochondrion inner membrane</keyword>
<evidence type="ECO:0000256" key="7">
    <source>
        <dbReference type="ARBA" id="ARBA00023136"/>
    </source>
</evidence>
<dbReference type="InterPro" id="IPR033661">
    <property type="entry name" value="PSD_type1_euk"/>
</dbReference>
<reference evidence="14 15" key="1">
    <citation type="submission" date="2016-07" db="EMBL/GenBank/DDBJ databases">
        <title>Pervasive Adenine N6-methylation of Active Genes in Fungi.</title>
        <authorList>
            <consortium name="DOE Joint Genome Institute"/>
            <person name="Mondo S.J."/>
            <person name="Dannebaum R.O."/>
            <person name="Kuo R.C."/>
            <person name="Labutti K."/>
            <person name="Haridas S."/>
            <person name="Kuo A."/>
            <person name="Salamov A."/>
            <person name="Ahrendt S.R."/>
            <person name="Lipzen A."/>
            <person name="Sullivan W."/>
            <person name="Andreopoulos W.B."/>
            <person name="Clum A."/>
            <person name="Lindquist E."/>
            <person name="Daum C."/>
            <person name="Ramamoorthy G.K."/>
            <person name="Gryganskyi A."/>
            <person name="Culley D."/>
            <person name="Magnuson J.K."/>
            <person name="James T.Y."/>
            <person name="O'Malley M.A."/>
            <person name="Stajich J.E."/>
            <person name="Spatafora J.W."/>
            <person name="Visel A."/>
            <person name="Grigoriev I.V."/>
        </authorList>
    </citation>
    <scope>NUCLEOTIDE SEQUENCE [LARGE SCALE GENOMIC DNA]</scope>
    <source>
        <strain evidence="14 15">62-1032</strain>
    </source>
</reference>
<feature type="chain" id="PRO_5023360953" description="Phosphatidylserine decarboxylase 1 alpha chain" evidence="12">
    <location>
        <begin position="424"/>
        <end position="457"/>
    </location>
</feature>
<evidence type="ECO:0000256" key="10">
    <source>
        <dbReference type="ARBA" id="ARBA00023264"/>
    </source>
</evidence>
<feature type="compositionally biased region" description="Basic and acidic residues" evidence="13">
    <location>
        <begin position="236"/>
        <end position="254"/>
    </location>
</feature>
<evidence type="ECO:0000256" key="5">
    <source>
        <dbReference type="ARBA" id="ARBA00022989"/>
    </source>
</evidence>
<keyword evidence="3 12" id="KW-0812">Transmembrane</keyword>
<dbReference type="PANTHER" id="PTHR10067:SF6">
    <property type="entry name" value="PHOSPHATIDYLSERINE DECARBOXYLASE PROENZYME, MITOCHONDRIAL"/>
    <property type="match status" value="1"/>
</dbReference>
<evidence type="ECO:0000256" key="12">
    <source>
        <dbReference type="HAMAP-Rule" id="MF_03208"/>
    </source>
</evidence>
<comment type="pathway">
    <text evidence="1">Lipid metabolism.</text>
</comment>
<proteinExistence type="inferred from homology"/>
<feature type="active site" description="Charge relay system; for autoendoproteolytic cleavage activity" evidence="12">
    <location>
        <position position="310"/>
    </location>
</feature>
<comment type="subcellular location">
    <molecule>Phosphatidylserine decarboxylase 1 alpha chain</molecule>
    <subcellularLocation>
        <location evidence="12">Mitochondrion inner membrane</location>
        <topology evidence="12">Peripheral membrane protein</topology>
        <orientation evidence="12">Intermembrane side</orientation>
    </subcellularLocation>
    <text evidence="12">Anchored to the mitochondrial inner membrane through its interaction with the integral membrane beta chain.</text>
</comment>
<comment type="subunit">
    <text evidence="12">Heterodimer of a large membrane-associated beta subunit and a small pyruvoyl-containing alpha subunit.</text>
</comment>
<evidence type="ECO:0000256" key="6">
    <source>
        <dbReference type="ARBA" id="ARBA00023098"/>
    </source>
</evidence>
<feature type="active site" description="Schiff-base intermediate with substrate; via pyruvic acid; for decarboxylase activity" evidence="12">
    <location>
        <position position="424"/>
    </location>
</feature>
<dbReference type="Proteomes" id="UP000193467">
    <property type="component" value="Unassembled WGS sequence"/>
</dbReference>
<dbReference type="NCBIfam" id="TIGR00163">
    <property type="entry name" value="PS_decarb"/>
    <property type="match status" value="1"/>
</dbReference>
<feature type="topological domain" description="Mitochondrial matrix" evidence="12">
    <location>
        <begin position="1"/>
        <end position="24"/>
    </location>
</feature>
<dbReference type="Pfam" id="PF02666">
    <property type="entry name" value="PS_Dcarbxylase"/>
    <property type="match status" value="2"/>
</dbReference>
<feature type="modified residue" description="Pyruvic acid (Ser); by autocatalysis" evidence="12">
    <location>
        <position position="424"/>
    </location>
</feature>
<keyword evidence="15" id="KW-1185">Reference proteome</keyword>
<dbReference type="InterPro" id="IPR003817">
    <property type="entry name" value="PS_Dcarbxylase"/>
</dbReference>
<name>A0A1Y2BU87_9BASI</name>
<keyword evidence="7 12" id="KW-0472">Membrane</keyword>
<comment type="similarity">
    <text evidence="12">Belongs to the phosphatidylserine decarboxylase family. PSD-B subfamily. Eukaryotic type I sub-subfamily.</text>
</comment>
<feature type="site" description="Cleavage (non-hydrolytic); by autocatalysis" evidence="12">
    <location>
        <begin position="423"/>
        <end position="424"/>
    </location>
</feature>
<evidence type="ECO:0000256" key="11">
    <source>
        <dbReference type="ARBA" id="ARBA00023317"/>
    </source>
</evidence>
<keyword evidence="12" id="KW-0496">Mitochondrion</keyword>
<dbReference type="GO" id="GO:0004609">
    <property type="term" value="F:phosphatidylserine decarboxylase activity"/>
    <property type="evidence" value="ECO:0007669"/>
    <property type="project" value="UniProtKB-UniRule"/>
</dbReference>
<dbReference type="HAMAP" id="MF_03208">
    <property type="entry name" value="PS_decarb_PSD_B_type1_euk"/>
    <property type="match status" value="1"/>
</dbReference>
<evidence type="ECO:0000256" key="4">
    <source>
        <dbReference type="ARBA" id="ARBA00022793"/>
    </source>
</evidence>
<protein>
    <recommendedName>
        <fullName evidence="12">Phosphatidylserine decarboxylase proenzyme 1, mitochondrial</fullName>
        <ecNumber evidence="12">4.1.1.65</ecNumber>
    </recommendedName>
    <component>
        <recommendedName>
            <fullName evidence="12">Phosphatidylserine decarboxylase 1 beta chain</fullName>
        </recommendedName>
    </component>
    <component>
        <recommendedName>
            <fullName evidence="12">Phosphatidylserine decarboxylase 1 alpha chain</fullName>
        </recommendedName>
    </component>
</protein>
<evidence type="ECO:0000256" key="13">
    <source>
        <dbReference type="SAM" id="MobiDB-lite"/>
    </source>
</evidence>
<dbReference type="EC" id="4.1.1.65" evidence="12"/>
<feature type="topological domain" description="Mitochondrial intermembrane" evidence="12">
    <location>
        <begin position="44"/>
        <end position="457"/>
    </location>
</feature>
<dbReference type="STRING" id="106004.A0A1Y2BU87"/>
<comment type="pathway">
    <text evidence="12">Phospholipid metabolism; phosphatidylethanolamine biosynthesis; phosphatidylethanolamine from CDP-diacylglycerol: step 2/2.</text>
</comment>
<evidence type="ECO:0000256" key="1">
    <source>
        <dbReference type="ARBA" id="ARBA00005189"/>
    </source>
</evidence>
<dbReference type="GO" id="GO:0016540">
    <property type="term" value="P:protein autoprocessing"/>
    <property type="evidence" value="ECO:0007669"/>
    <property type="project" value="UniProtKB-UniRule"/>
</dbReference>
<feature type="chain" id="PRO_5023360952" description="Phosphatidylserine decarboxylase 1 beta chain" evidence="12">
    <location>
        <begin position="1"/>
        <end position="423"/>
    </location>
</feature>
<feature type="active site" description="Charge relay system; for autoendoproteolytic cleavage activity" evidence="12">
    <location>
        <position position="424"/>
    </location>
</feature>
<dbReference type="AlphaFoldDB" id="A0A1Y2BU87"/>
<comment type="PTM">
    <text evidence="12">Is synthesized initially as an inactive proenzyme. Formation of the active enzyme involves a self-maturation process in which the active site pyruvoyl group is generated from an internal serine residue via an autocatalytic post-translational modification. Two non-identical subunits are generated from the proenzyme in this reaction, and the pyruvate is formed at the N-terminus of the alpha chain, which is derived from the carboxyl end of the proenzyme. The autoendoproteolytic cleavage occurs by a canonical serine protease mechanism, in which the side chain hydroxyl group of the serine supplies its oxygen atom to form the C-terminus of the beta chain, while the remainder of the serine residue undergoes an oxidative deamination to produce ammonia and the pyruvoyl prosthetic group on the alpha chain. During this reaction, the Ser that is part of the protease active site of the proenzyme becomes the pyruvoyl prosthetic group, which constitutes an essential element of the active site of the mature decarboxylase.</text>
</comment>
<keyword evidence="10 12" id="KW-1208">Phospholipid metabolism</keyword>
<keyword evidence="2 12" id="KW-0444">Lipid biosynthesis</keyword>
<keyword evidence="6 12" id="KW-0443">Lipid metabolism</keyword>
<comment type="caution">
    <text evidence="14">The sequence shown here is derived from an EMBL/GenBank/DDBJ whole genome shotgun (WGS) entry which is preliminary data.</text>
</comment>
<keyword evidence="11 12" id="KW-0670">Pyruvate</keyword>
<evidence type="ECO:0000256" key="2">
    <source>
        <dbReference type="ARBA" id="ARBA00022516"/>
    </source>
</evidence>
<feature type="region of interest" description="Disordered" evidence="13">
    <location>
        <begin position="230"/>
        <end position="264"/>
    </location>
</feature>
<dbReference type="GO" id="GO:0005743">
    <property type="term" value="C:mitochondrial inner membrane"/>
    <property type="evidence" value="ECO:0007669"/>
    <property type="project" value="UniProtKB-SubCell"/>
</dbReference>
<gene>
    <name evidence="12" type="primary">PSD1</name>
    <name evidence="14" type="ORF">BCR35DRAFT_319879</name>
</gene>
<evidence type="ECO:0000256" key="3">
    <source>
        <dbReference type="ARBA" id="ARBA00022692"/>
    </source>
</evidence>
<evidence type="ECO:0000256" key="9">
    <source>
        <dbReference type="ARBA" id="ARBA00023239"/>
    </source>
</evidence>